<dbReference type="InterPro" id="IPR011990">
    <property type="entry name" value="TPR-like_helical_dom_sf"/>
</dbReference>
<protein>
    <recommendedName>
        <fullName evidence="5">Tetratricopeptide repeat protein</fullName>
    </recommendedName>
</protein>
<name>A0A5A8DXU6_CAFRO</name>
<comment type="caution">
    <text evidence="2">The sequence shown here is derived from an EMBL/GenBank/DDBJ whole genome shotgun (WGS) entry which is preliminary data.</text>
</comment>
<evidence type="ECO:0000313" key="2">
    <source>
        <dbReference type="EMBL" id="KAA0169494.1"/>
    </source>
</evidence>
<gene>
    <name evidence="2" type="ORF">FNF28_02106</name>
    <name evidence="1" type="ORF">FNF29_05520</name>
</gene>
<evidence type="ECO:0000313" key="3">
    <source>
        <dbReference type="Proteomes" id="UP000323011"/>
    </source>
</evidence>
<dbReference type="AlphaFoldDB" id="A0A5A8DXU6"/>
<dbReference type="Proteomes" id="UP000323011">
    <property type="component" value="Unassembled WGS sequence"/>
</dbReference>
<evidence type="ECO:0008006" key="5">
    <source>
        <dbReference type="Google" id="ProtNLM"/>
    </source>
</evidence>
<organism evidence="2 4">
    <name type="scientific">Cafeteria roenbergensis</name>
    <name type="common">Marine flagellate</name>
    <dbReference type="NCBI Taxonomy" id="33653"/>
    <lineage>
        <taxon>Eukaryota</taxon>
        <taxon>Sar</taxon>
        <taxon>Stramenopiles</taxon>
        <taxon>Bigyra</taxon>
        <taxon>Opalozoa</taxon>
        <taxon>Bicosoecida</taxon>
        <taxon>Cafeteriaceae</taxon>
        <taxon>Cafeteria</taxon>
    </lineage>
</organism>
<dbReference type="Gene3D" id="1.25.40.10">
    <property type="entry name" value="Tetratricopeptide repeat domain"/>
    <property type="match status" value="1"/>
</dbReference>
<sequence length="126" mass="12614">MDSKAAKAAVKAAKALIDSEDWAGAREQLRPVVALSGLRTPGDGHSAATAAAGKPPKASTLLGAAVRFGVCCQRLGDISGAADAFRHALTIDAESAHAKQGLADALATGLDPVGAEVFGPRRRGGS</sequence>
<accession>A0A5A8DXU6</accession>
<reference evidence="3 4" key="1">
    <citation type="submission" date="2019-07" db="EMBL/GenBank/DDBJ databases">
        <title>Genomes of Cafeteria roenbergensis.</title>
        <authorList>
            <person name="Fischer M.G."/>
            <person name="Hackl T."/>
            <person name="Roman M."/>
        </authorList>
    </citation>
    <scope>NUCLEOTIDE SEQUENCE [LARGE SCALE GENOMIC DNA]</scope>
    <source>
        <strain evidence="1 3">BVI</strain>
        <strain evidence="2 4">RCC970-E3</strain>
    </source>
</reference>
<keyword evidence="3" id="KW-1185">Reference proteome</keyword>
<evidence type="ECO:0000313" key="4">
    <source>
        <dbReference type="Proteomes" id="UP000324907"/>
    </source>
</evidence>
<proteinExistence type="predicted"/>
<dbReference type="EMBL" id="VLTL01000022">
    <property type="protein sequence ID" value="KAA0169494.1"/>
    <property type="molecule type" value="Genomic_DNA"/>
</dbReference>
<dbReference type="SUPFAM" id="SSF48452">
    <property type="entry name" value="TPR-like"/>
    <property type="match status" value="1"/>
</dbReference>
<evidence type="ECO:0000313" key="1">
    <source>
        <dbReference type="EMBL" id="KAA0150080.1"/>
    </source>
</evidence>
<dbReference type="EMBL" id="VLTN01000037">
    <property type="protein sequence ID" value="KAA0150080.1"/>
    <property type="molecule type" value="Genomic_DNA"/>
</dbReference>
<dbReference type="Proteomes" id="UP000324907">
    <property type="component" value="Unassembled WGS sequence"/>
</dbReference>